<dbReference type="RefSeq" id="WP_167484514.1">
    <property type="nucleotide sequence ID" value="NZ_CP046173.1"/>
</dbReference>
<dbReference type="Gene3D" id="3.30.420.10">
    <property type="entry name" value="Ribonuclease H-like superfamily/Ribonuclease H"/>
    <property type="match status" value="1"/>
</dbReference>
<dbReference type="GO" id="GO:0003676">
    <property type="term" value="F:nucleic acid binding"/>
    <property type="evidence" value="ECO:0007669"/>
    <property type="project" value="InterPro"/>
</dbReference>
<accession>A0A6G9YVD8</accession>
<dbReference type="EMBL" id="CP046173">
    <property type="protein sequence ID" value="QIS17087.1"/>
    <property type="molecule type" value="Genomic_DNA"/>
</dbReference>
<dbReference type="EMBL" id="CP046173">
    <property type="protein sequence ID" value="QIS22173.1"/>
    <property type="molecule type" value="Genomic_DNA"/>
</dbReference>
<dbReference type="InterPro" id="IPR036397">
    <property type="entry name" value="RNaseH_sf"/>
</dbReference>
<evidence type="ECO:0000259" key="1">
    <source>
        <dbReference type="Pfam" id="PF13358"/>
    </source>
</evidence>
<feature type="domain" description="Tc1-like transposase DDE" evidence="1">
    <location>
        <begin position="20"/>
        <end position="170"/>
    </location>
</feature>
<dbReference type="InterPro" id="IPR038717">
    <property type="entry name" value="Tc1-like_DDE_dom"/>
</dbReference>
<evidence type="ECO:0000313" key="4">
    <source>
        <dbReference type="EMBL" id="QIS22173.1"/>
    </source>
</evidence>
<name>A0A6G9YVD8_9NOCA</name>
<organism evidence="2 5">
    <name type="scientific">Nocardia terpenica</name>
    <dbReference type="NCBI Taxonomy" id="455432"/>
    <lineage>
        <taxon>Bacteria</taxon>
        <taxon>Bacillati</taxon>
        <taxon>Actinomycetota</taxon>
        <taxon>Actinomycetes</taxon>
        <taxon>Mycobacteriales</taxon>
        <taxon>Nocardiaceae</taxon>
        <taxon>Nocardia</taxon>
    </lineage>
</organism>
<protein>
    <submittedName>
        <fullName evidence="2">IS630 family transposase</fullName>
    </submittedName>
</protein>
<proteinExistence type="predicted"/>
<evidence type="ECO:0000313" key="2">
    <source>
        <dbReference type="EMBL" id="QIS17087.1"/>
    </source>
</evidence>
<evidence type="ECO:0000313" key="5">
    <source>
        <dbReference type="Proteomes" id="UP000500953"/>
    </source>
</evidence>
<dbReference type="EMBL" id="CP046173">
    <property type="protein sequence ID" value="QIS17172.1"/>
    <property type="molecule type" value="Genomic_DNA"/>
</dbReference>
<gene>
    <name evidence="2" type="ORF">F6W96_00905</name>
    <name evidence="3" type="ORF">F6W96_01420</name>
    <name evidence="4" type="ORF">F6W96_31355</name>
</gene>
<sequence>MGERHVTAGKTTAAALDGWLVFEDEAGFSMTPPTARTWSPRGHTPVIAVRGRSRRRISIAALTCYRPGHRSRVIYRPRRDSGTRGGRKSFAWTDYRDLLTDAHQQLPGGSIVLIWDNLGTHTCGDMQEYASGRDWLTIYQLPSYAPDLNPVETLWSLVRRPLANTVFTDPDHLIATIRTGLRRIQHRPGLIDSCLTATGLNPP</sequence>
<evidence type="ECO:0000313" key="3">
    <source>
        <dbReference type="EMBL" id="QIS17172.1"/>
    </source>
</evidence>
<dbReference type="AlphaFoldDB" id="A0A6G9YVD8"/>
<dbReference type="Pfam" id="PF13358">
    <property type="entry name" value="DDE_3"/>
    <property type="match status" value="1"/>
</dbReference>
<reference evidence="2 5" key="1">
    <citation type="journal article" date="2019" name="ACS Chem. Biol.">
        <title>Identification and Mobilization of a Cryptic Antibiotic Biosynthesis Gene Locus from a Human-Pathogenic Nocardia Isolate.</title>
        <authorList>
            <person name="Herisse M."/>
            <person name="Ishida K."/>
            <person name="Porter J.L."/>
            <person name="Howden B."/>
            <person name="Hertweck C."/>
            <person name="Stinear T.P."/>
            <person name="Pidot S.J."/>
        </authorList>
    </citation>
    <scope>NUCLEOTIDE SEQUENCE [LARGE SCALE GENOMIC DNA]</scope>
    <source>
        <strain evidence="2 5">AUSMDU00012715</strain>
    </source>
</reference>
<dbReference type="Proteomes" id="UP000500953">
    <property type="component" value="Chromosome"/>
</dbReference>